<reference evidence="2" key="1">
    <citation type="journal article" date="2022" name="Nat. Commun.">
        <title>Chromosome evolution and the genetic basis of agronomically important traits in greater yam.</title>
        <authorList>
            <person name="Bredeson J.V."/>
            <person name="Lyons J.B."/>
            <person name="Oniyinde I.O."/>
            <person name="Okereke N.R."/>
            <person name="Kolade O."/>
            <person name="Nnabue I."/>
            <person name="Nwadili C.O."/>
            <person name="Hribova E."/>
            <person name="Parker M."/>
            <person name="Nwogha J."/>
            <person name="Shu S."/>
            <person name="Carlson J."/>
            <person name="Kariba R."/>
            <person name="Muthemba S."/>
            <person name="Knop K."/>
            <person name="Barton G.J."/>
            <person name="Sherwood A.V."/>
            <person name="Lopez-Montes A."/>
            <person name="Asiedu R."/>
            <person name="Jamnadass R."/>
            <person name="Muchugi A."/>
            <person name="Goodstein D."/>
            <person name="Egesi C.N."/>
            <person name="Featherston J."/>
            <person name="Asfaw A."/>
            <person name="Simpson G.G."/>
            <person name="Dolezel J."/>
            <person name="Hendre P.S."/>
            <person name="Van Deynze A."/>
            <person name="Kumar P.L."/>
            <person name="Obidiegwu J.E."/>
            <person name="Bhattacharjee R."/>
            <person name="Rokhsar D.S."/>
        </authorList>
    </citation>
    <scope>NUCLEOTIDE SEQUENCE [LARGE SCALE GENOMIC DNA]</scope>
    <source>
        <strain evidence="2">cv. TDa95/00328</strain>
    </source>
</reference>
<organism evidence="1 2">
    <name type="scientific">Dioscorea alata</name>
    <name type="common">Purple yam</name>
    <dbReference type="NCBI Taxonomy" id="55571"/>
    <lineage>
        <taxon>Eukaryota</taxon>
        <taxon>Viridiplantae</taxon>
        <taxon>Streptophyta</taxon>
        <taxon>Embryophyta</taxon>
        <taxon>Tracheophyta</taxon>
        <taxon>Spermatophyta</taxon>
        <taxon>Magnoliopsida</taxon>
        <taxon>Liliopsida</taxon>
        <taxon>Dioscoreales</taxon>
        <taxon>Dioscoreaceae</taxon>
        <taxon>Dioscorea</taxon>
    </lineage>
</organism>
<sequence length="100" mass="10987">MANANPTPNPSPLNIQIQISSMSSSGDALLRFVEGSMLVELTHCLDNGKPQSPGFPSNEALGNVLNWFPCGILPTKLLFDRFRKDKNVREVREFGISPES</sequence>
<evidence type="ECO:0000313" key="1">
    <source>
        <dbReference type="EMBL" id="KAH7677932.1"/>
    </source>
</evidence>
<keyword evidence="2" id="KW-1185">Reference proteome</keyword>
<evidence type="ECO:0000313" key="2">
    <source>
        <dbReference type="Proteomes" id="UP000827976"/>
    </source>
</evidence>
<proteinExistence type="predicted"/>
<protein>
    <submittedName>
        <fullName evidence="1">Uncharacterized protein</fullName>
    </submittedName>
</protein>
<name>A0ACB7VU41_DIOAL</name>
<comment type="caution">
    <text evidence="1">The sequence shown here is derived from an EMBL/GenBank/DDBJ whole genome shotgun (WGS) entry which is preliminary data.</text>
</comment>
<gene>
    <name evidence="1" type="ORF">IHE45_07G115700</name>
</gene>
<accession>A0ACB7VU41</accession>
<dbReference type="EMBL" id="CM037017">
    <property type="protein sequence ID" value="KAH7677932.1"/>
    <property type="molecule type" value="Genomic_DNA"/>
</dbReference>
<dbReference type="Proteomes" id="UP000827976">
    <property type="component" value="Chromosome 7"/>
</dbReference>